<dbReference type="SUPFAM" id="SSF50978">
    <property type="entry name" value="WD40 repeat-like"/>
    <property type="match status" value="1"/>
</dbReference>
<feature type="compositionally biased region" description="Basic and acidic residues" evidence="7">
    <location>
        <begin position="1"/>
        <end position="17"/>
    </location>
</feature>
<dbReference type="Gene3D" id="2.130.10.10">
    <property type="entry name" value="YVTN repeat-like/Quinoprotein amine dehydrogenase"/>
    <property type="match status" value="2"/>
</dbReference>
<dbReference type="OMA" id="NCCKFER"/>
<keyword evidence="5" id="KW-0677">Repeat</keyword>
<sequence length="573" mass="63333">EKKRKEEEKNKKKDRGGEGGVAGAPDSSDLEKKRREAEALLQSMGIDTCLFHYLVPAPMSPSAKSMCSETGSQDSGDGNSRYVCMCLPDYVCVSRRGLRLGMAKVTQVDFPPKQSVSYSKETQTPTCTQTHTQAKPGKEEEEEEEMAEPKPAEESQEEKADQEEKQEEVPPKDLSEEEKLHLLLSEEFMTFFDRGSRIVERALSERVDVCFDYSGRDLEDKEGEMQAGTKMSLNRVVVTCLDWSPQYPELLVASYNNNEEAPHEPDGVALVWNMKYKKTTPEYTFHCQSAVMSAAFARFHPNLVVGGTYSGQIVLWDNRSNKRTPVQRTPLSASAHTHPVYCVNVVGTQNAHNLISISTDGKMCSWEPGHAVSTQDSLELVFKQSKAVAVTSMAFPLGDVNNFVVGSEDGSVYTACRHGRVRHKAGISDVFEGHHGPVTGLSCHSAGGPVDFLPSVHLLPSLSLCDYVYDVMWSPTHPALFACVDGSGRLDLWNLNNDTEVHTSEEAGGRSYRRTGSLEIATGDSDGQVLVYDVGEQICVPKADEWTRLVHTLVEINENRDEGEELAAQRLVA</sequence>
<dbReference type="GO" id="GO:0005868">
    <property type="term" value="C:cytoplasmic dynein complex"/>
    <property type="evidence" value="ECO:0007669"/>
    <property type="project" value="InterPro"/>
</dbReference>
<organism evidence="8 9">
    <name type="scientific">Salmo trutta</name>
    <name type="common">Brown trout</name>
    <dbReference type="NCBI Taxonomy" id="8032"/>
    <lineage>
        <taxon>Eukaryota</taxon>
        <taxon>Metazoa</taxon>
        <taxon>Chordata</taxon>
        <taxon>Craniata</taxon>
        <taxon>Vertebrata</taxon>
        <taxon>Euteleostomi</taxon>
        <taxon>Actinopterygii</taxon>
        <taxon>Neopterygii</taxon>
        <taxon>Teleostei</taxon>
        <taxon>Protacanthopterygii</taxon>
        <taxon>Salmoniformes</taxon>
        <taxon>Salmonidae</taxon>
        <taxon>Salmoninae</taxon>
        <taxon>Salmo</taxon>
    </lineage>
</organism>
<dbReference type="GO" id="GO:0045504">
    <property type="term" value="F:dynein heavy chain binding"/>
    <property type="evidence" value="ECO:0007669"/>
    <property type="project" value="TreeGrafter"/>
</dbReference>
<dbReference type="InterPro" id="IPR050687">
    <property type="entry name" value="Dynein_IC"/>
</dbReference>
<keyword evidence="3" id="KW-0963">Cytoplasm</keyword>
<keyword evidence="4" id="KW-0853">WD repeat</keyword>
<evidence type="ECO:0000256" key="5">
    <source>
        <dbReference type="ARBA" id="ARBA00022737"/>
    </source>
</evidence>
<dbReference type="GO" id="GO:0010970">
    <property type="term" value="P:transport along microtubule"/>
    <property type="evidence" value="ECO:0007669"/>
    <property type="project" value="TreeGrafter"/>
</dbReference>
<dbReference type="Ensembl" id="ENSSTUT00000055555.1">
    <property type="protein sequence ID" value="ENSSTUP00000053145.1"/>
    <property type="gene ID" value="ENSSTUG00000022284.1"/>
</dbReference>
<evidence type="ECO:0000313" key="8">
    <source>
        <dbReference type="Ensembl" id="ENSSTUP00000053145.1"/>
    </source>
</evidence>
<evidence type="ECO:0000256" key="3">
    <source>
        <dbReference type="ARBA" id="ARBA00022490"/>
    </source>
</evidence>
<evidence type="ECO:0000256" key="6">
    <source>
        <dbReference type="ARBA" id="ARBA00023212"/>
    </source>
</evidence>
<dbReference type="Pfam" id="PF11540">
    <property type="entry name" value="Dynein_IC2"/>
    <property type="match status" value="1"/>
</dbReference>
<dbReference type="Proteomes" id="UP000472277">
    <property type="component" value="Chromosome 21"/>
</dbReference>
<reference evidence="8" key="1">
    <citation type="submission" date="2025-08" db="UniProtKB">
        <authorList>
            <consortium name="Ensembl"/>
        </authorList>
    </citation>
    <scope>IDENTIFICATION</scope>
</reference>
<dbReference type="InterPro" id="IPR025956">
    <property type="entry name" value="DYNC1I1/DYNC1I2"/>
</dbReference>
<feature type="region of interest" description="Disordered" evidence="7">
    <location>
        <begin position="114"/>
        <end position="176"/>
    </location>
</feature>
<proteinExistence type="inferred from homology"/>
<feature type="compositionally biased region" description="Low complexity" evidence="7">
    <location>
        <begin position="122"/>
        <end position="135"/>
    </location>
</feature>
<evidence type="ECO:0000256" key="7">
    <source>
        <dbReference type="SAM" id="MobiDB-lite"/>
    </source>
</evidence>
<accession>A0A674A283</accession>
<feature type="compositionally biased region" description="Basic and acidic residues" evidence="7">
    <location>
        <begin position="147"/>
        <end position="176"/>
    </location>
</feature>
<comment type="similarity">
    <text evidence="2">Belongs to the dynein intermediate chain family.</text>
</comment>
<dbReference type="AlphaFoldDB" id="A0A674A283"/>
<dbReference type="FunFam" id="2.130.10.10:FF:000026">
    <property type="entry name" value="cytoplasmic dynein 1 intermediate chain 2 isoform X2"/>
    <property type="match status" value="1"/>
</dbReference>
<keyword evidence="6" id="KW-0206">Cytoskeleton</keyword>
<evidence type="ECO:0000256" key="1">
    <source>
        <dbReference type="ARBA" id="ARBA00004245"/>
    </source>
</evidence>
<comment type="subcellular location">
    <subcellularLocation>
        <location evidence="1">Cytoplasm</location>
        <location evidence="1">Cytoskeleton</location>
    </subcellularLocation>
</comment>
<dbReference type="GO" id="GO:0045503">
    <property type="term" value="F:dynein light chain binding"/>
    <property type="evidence" value="ECO:0007669"/>
    <property type="project" value="TreeGrafter"/>
</dbReference>
<dbReference type="InterPro" id="IPR015943">
    <property type="entry name" value="WD40/YVTN_repeat-like_dom_sf"/>
</dbReference>
<reference evidence="8" key="2">
    <citation type="submission" date="2025-09" db="UniProtKB">
        <authorList>
            <consortium name="Ensembl"/>
        </authorList>
    </citation>
    <scope>IDENTIFICATION</scope>
</reference>
<keyword evidence="9" id="KW-1185">Reference proteome</keyword>
<name>A0A674A283_SALTR</name>
<feature type="region of interest" description="Disordered" evidence="7">
    <location>
        <begin position="1"/>
        <end position="35"/>
    </location>
</feature>
<dbReference type="PANTHER" id="PTHR12442">
    <property type="entry name" value="DYNEIN INTERMEDIATE CHAIN"/>
    <property type="match status" value="1"/>
</dbReference>
<evidence type="ECO:0000256" key="2">
    <source>
        <dbReference type="ARBA" id="ARBA00011059"/>
    </source>
</evidence>
<evidence type="ECO:0000256" key="4">
    <source>
        <dbReference type="ARBA" id="ARBA00022574"/>
    </source>
</evidence>
<dbReference type="InterPro" id="IPR036322">
    <property type="entry name" value="WD40_repeat_dom_sf"/>
</dbReference>
<dbReference type="SMART" id="SM00320">
    <property type="entry name" value="WD40"/>
    <property type="match status" value="6"/>
</dbReference>
<dbReference type="PANTHER" id="PTHR12442:SF37">
    <property type="entry name" value="CYTOPLASMIC DYNEIN 1 INTERMEDIATE CHAIN 2"/>
    <property type="match status" value="1"/>
</dbReference>
<dbReference type="InParanoid" id="A0A674A283"/>
<evidence type="ECO:0000313" key="9">
    <source>
        <dbReference type="Proteomes" id="UP000472277"/>
    </source>
</evidence>
<dbReference type="InterPro" id="IPR001680">
    <property type="entry name" value="WD40_rpt"/>
</dbReference>
<dbReference type="GeneTree" id="ENSGT00940000155442"/>
<protein>
    <submittedName>
        <fullName evidence="8">Dynein cytoplasmic 1 intermediate chain 2</fullName>
    </submittedName>
</protein>